<accession>A0ABT8DVM0</accession>
<evidence type="ECO:0000313" key="2">
    <source>
        <dbReference type="EMBL" id="MDN3922317.1"/>
    </source>
</evidence>
<sequence length="293" mass="31855">MKQKNTSLIACGLLALALAAPGGARAQTAYATPEVAADALISAVAANDEKALTRVLGAKWRELLPPQDLRSNDRQLFLDKAREARAVSVDKDRGELLIGNDKWPLPIPLARTPQGQWKFDISGGRQALLERRIGTNEQSAIQAALAYVDAQRDYALADRNGDGIPEYARRLLSNPGKRDGLIWDPKLGDDSPLGEGFIPSKPGTGYHGYRFKILEAQGPHAAGGARSYLLGDRLLTGYALVAWPVLWGQSGVMSFIVNHDGVVYERDLGPQTSKLAGAIKQFDPDEHWKRVTP</sequence>
<proteinExistence type="predicted"/>
<organism evidence="2 3">
    <name type="scientific">Roseateles violae</name>
    <dbReference type="NCBI Taxonomy" id="3058042"/>
    <lineage>
        <taxon>Bacteria</taxon>
        <taxon>Pseudomonadati</taxon>
        <taxon>Pseudomonadota</taxon>
        <taxon>Betaproteobacteria</taxon>
        <taxon>Burkholderiales</taxon>
        <taxon>Sphaerotilaceae</taxon>
        <taxon>Roseateles</taxon>
    </lineage>
</organism>
<feature type="signal peptide" evidence="1">
    <location>
        <begin position="1"/>
        <end position="26"/>
    </location>
</feature>
<evidence type="ECO:0000256" key="1">
    <source>
        <dbReference type="SAM" id="SignalP"/>
    </source>
</evidence>
<gene>
    <name evidence="2" type="ORF">QWJ38_18660</name>
</gene>
<dbReference type="InterPro" id="IPR021556">
    <property type="entry name" value="DUF2950"/>
</dbReference>
<keyword evidence="3" id="KW-1185">Reference proteome</keyword>
<name>A0ABT8DVM0_9BURK</name>
<keyword evidence="1" id="KW-0732">Signal</keyword>
<dbReference type="RefSeq" id="WP_290360623.1">
    <property type="nucleotide sequence ID" value="NZ_JAUHHC010000005.1"/>
</dbReference>
<comment type="caution">
    <text evidence="2">The sequence shown here is derived from an EMBL/GenBank/DDBJ whole genome shotgun (WGS) entry which is preliminary data.</text>
</comment>
<feature type="chain" id="PRO_5046077028" evidence="1">
    <location>
        <begin position="27"/>
        <end position="293"/>
    </location>
</feature>
<dbReference type="Pfam" id="PF11453">
    <property type="entry name" value="DUF2950"/>
    <property type="match status" value="1"/>
</dbReference>
<protein>
    <submittedName>
        <fullName evidence="2">DUF2950 domain-containing protein</fullName>
    </submittedName>
</protein>
<dbReference type="Proteomes" id="UP001228044">
    <property type="component" value="Unassembled WGS sequence"/>
</dbReference>
<dbReference type="EMBL" id="JAUHHC010000005">
    <property type="protein sequence ID" value="MDN3922317.1"/>
    <property type="molecule type" value="Genomic_DNA"/>
</dbReference>
<evidence type="ECO:0000313" key="3">
    <source>
        <dbReference type="Proteomes" id="UP001228044"/>
    </source>
</evidence>
<reference evidence="2 3" key="1">
    <citation type="submission" date="2023-06" db="EMBL/GenBank/DDBJ databases">
        <title>Pelomonas sp. PFR6 16S ribosomal RNA gene Genome sequencing and assembly.</title>
        <authorList>
            <person name="Woo H."/>
        </authorList>
    </citation>
    <scope>NUCLEOTIDE SEQUENCE [LARGE SCALE GENOMIC DNA]</scope>
    <source>
        <strain evidence="2 3">PFR6</strain>
    </source>
</reference>